<protein>
    <submittedName>
        <fullName evidence="6">Ribonuclease J</fullName>
    </submittedName>
</protein>
<organism evidence="6 7">
    <name type="scientific">Candidatus Dojkabacteria bacterium</name>
    <dbReference type="NCBI Taxonomy" id="2099670"/>
    <lineage>
        <taxon>Bacteria</taxon>
        <taxon>Candidatus Dojkabacteria</taxon>
    </lineage>
</organism>
<keyword evidence="1" id="KW-0963">Cytoplasm</keyword>
<dbReference type="InterPro" id="IPR055132">
    <property type="entry name" value="RNase_J_b_CASP"/>
</dbReference>
<dbReference type="Gene3D" id="3.60.15.10">
    <property type="entry name" value="Ribonuclease Z/Hydroxyacylglutathione hydrolase-like"/>
    <property type="match status" value="1"/>
</dbReference>
<dbReference type="EMBL" id="JAGQLL010000063">
    <property type="protein sequence ID" value="MCA9380446.1"/>
    <property type="molecule type" value="Genomic_DNA"/>
</dbReference>
<dbReference type="Gene3D" id="3.40.50.10710">
    <property type="entry name" value="Metallo-hydrolase/oxidoreductase"/>
    <property type="match status" value="1"/>
</dbReference>
<dbReference type="GO" id="GO:0004527">
    <property type="term" value="F:exonuclease activity"/>
    <property type="evidence" value="ECO:0007669"/>
    <property type="project" value="UniProtKB-KW"/>
</dbReference>
<dbReference type="SMART" id="SM00849">
    <property type="entry name" value="Lactamase_B"/>
    <property type="match status" value="1"/>
</dbReference>
<dbReference type="Pfam" id="PF22505">
    <property type="entry name" value="RNase_J_b_CASP"/>
    <property type="match status" value="1"/>
</dbReference>
<reference evidence="6" key="1">
    <citation type="submission" date="2020-04" db="EMBL/GenBank/DDBJ databases">
        <authorList>
            <person name="Zhang T."/>
        </authorList>
    </citation>
    <scope>NUCLEOTIDE SEQUENCE</scope>
    <source>
        <strain evidence="6">HKST-UBA15</strain>
    </source>
</reference>
<sequence length="566" mass="64242">MKTNYEEVRKENNPPHIKLCTLSGNSEVGRNCSFIEDRQNIILVDAGLSFPEQELFGIDYLIPNLDYLKKNKHKVRAIFITHGHLDHIGALPFILPLLGFPKVYAGSFASELIKQKLKEYKILDKTRLIVVNRNTEIQIGRMKVTFIGVTHSIPHAFSIFVETLAGNIFFSGDFKIDETPANEQQTDYEKLKSLRGRVDLALIESTNSSSIGKSTSETEVSVSIEELLRSASGRVILASFASQVSRLYVVSKIASKLDKKVLLLGRSLKDAFRIARELNYIDLPETLFITHNDLSKYPDNKIVILCTGSQGEQFGALSLLSKGENRFVKIKAGDRVILSSSEIPGNEYKIGRMTDRLIKLGVELITNKLDTVHATGHGLQEDLKTMYEMIMPKNVMPIHGTLTMRYFNKRNFISWGMKSESIHLTDDGQVWEVSKNLIRRGKAILSKPVMIDAMGISDLGEVVLRDREVLAEYGMICMVINLSHKTKKIIGRIRFASRGFIYMNKSEELLKEIENEIYTVHKGWLEDTRNNNKLEISKFKEALSKHISKFLYKKTKREPLIMVVII</sequence>
<dbReference type="InterPro" id="IPR042173">
    <property type="entry name" value="RNase_J_2"/>
</dbReference>
<comment type="caution">
    <text evidence="6">The sequence shown here is derived from an EMBL/GenBank/DDBJ whole genome shotgun (WGS) entry which is preliminary data.</text>
</comment>
<dbReference type="Proteomes" id="UP000745577">
    <property type="component" value="Unassembled WGS sequence"/>
</dbReference>
<dbReference type="Gene3D" id="3.10.20.580">
    <property type="match status" value="1"/>
</dbReference>
<dbReference type="SUPFAM" id="SSF56281">
    <property type="entry name" value="Metallo-hydrolase/oxidoreductase"/>
    <property type="match status" value="1"/>
</dbReference>
<evidence type="ECO:0000256" key="1">
    <source>
        <dbReference type="ARBA" id="ARBA00022490"/>
    </source>
</evidence>
<dbReference type="Pfam" id="PF17770">
    <property type="entry name" value="RNase_J_C"/>
    <property type="match status" value="1"/>
</dbReference>
<dbReference type="InterPro" id="IPR001279">
    <property type="entry name" value="Metallo-B-lactamas"/>
</dbReference>
<evidence type="ECO:0000256" key="4">
    <source>
        <dbReference type="ARBA" id="ARBA00022884"/>
    </source>
</evidence>
<keyword evidence="3" id="KW-0269">Exonuclease</keyword>
<reference evidence="6" key="2">
    <citation type="journal article" date="2021" name="Microbiome">
        <title>Successional dynamics and alternative stable states in a saline activated sludge microbial community over 9 years.</title>
        <authorList>
            <person name="Wang Y."/>
            <person name="Ye J."/>
            <person name="Ju F."/>
            <person name="Liu L."/>
            <person name="Boyd J.A."/>
            <person name="Deng Y."/>
            <person name="Parks D.H."/>
            <person name="Jiang X."/>
            <person name="Yin X."/>
            <person name="Woodcroft B.J."/>
            <person name="Tyson G.W."/>
            <person name="Hugenholtz P."/>
            <person name="Polz M.F."/>
            <person name="Zhang T."/>
        </authorList>
    </citation>
    <scope>NUCLEOTIDE SEQUENCE</scope>
    <source>
        <strain evidence="6">HKST-UBA15</strain>
    </source>
</reference>
<dbReference type="InterPro" id="IPR041636">
    <property type="entry name" value="RNase_J_C"/>
</dbReference>
<dbReference type="GO" id="GO:0003723">
    <property type="term" value="F:RNA binding"/>
    <property type="evidence" value="ECO:0007669"/>
    <property type="project" value="UniProtKB-KW"/>
</dbReference>
<dbReference type="GO" id="GO:0046872">
    <property type="term" value="F:metal ion binding"/>
    <property type="evidence" value="ECO:0007669"/>
    <property type="project" value="InterPro"/>
</dbReference>
<name>A0A955L1A3_9BACT</name>
<gene>
    <name evidence="6" type="ORF">KC675_04675</name>
</gene>
<dbReference type="NCBIfam" id="TIGR00649">
    <property type="entry name" value="MG423"/>
    <property type="match status" value="1"/>
</dbReference>
<feature type="domain" description="Metallo-beta-lactamase" evidence="5">
    <location>
        <begin position="29"/>
        <end position="224"/>
    </location>
</feature>
<evidence type="ECO:0000313" key="6">
    <source>
        <dbReference type="EMBL" id="MCA9380446.1"/>
    </source>
</evidence>
<dbReference type="PANTHER" id="PTHR43694:SF1">
    <property type="entry name" value="RIBONUCLEASE J"/>
    <property type="match status" value="1"/>
</dbReference>
<keyword evidence="2" id="KW-0540">Nuclease</keyword>
<evidence type="ECO:0000259" key="5">
    <source>
        <dbReference type="SMART" id="SM00849"/>
    </source>
</evidence>
<keyword evidence="4" id="KW-0694">RNA-binding</keyword>
<proteinExistence type="predicted"/>
<dbReference type="PANTHER" id="PTHR43694">
    <property type="entry name" value="RIBONUCLEASE J"/>
    <property type="match status" value="1"/>
</dbReference>
<dbReference type="CDD" id="cd07714">
    <property type="entry name" value="RNaseJ_MBL-fold"/>
    <property type="match status" value="1"/>
</dbReference>
<evidence type="ECO:0000256" key="3">
    <source>
        <dbReference type="ARBA" id="ARBA00022839"/>
    </source>
</evidence>
<evidence type="ECO:0000256" key="2">
    <source>
        <dbReference type="ARBA" id="ARBA00022722"/>
    </source>
</evidence>
<dbReference type="InterPro" id="IPR036866">
    <property type="entry name" value="RibonucZ/Hydroxyglut_hydro"/>
</dbReference>
<evidence type="ECO:0000313" key="7">
    <source>
        <dbReference type="Proteomes" id="UP000745577"/>
    </source>
</evidence>
<dbReference type="Pfam" id="PF00753">
    <property type="entry name" value="Lactamase_B"/>
    <property type="match status" value="1"/>
</dbReference>
<keyword evidence="3" id="KW-0378">Hydrolase</keyword>
<accession>A0A955L1A3</accession>
<dbReference type="AlphaFoldDB" id="A0A955L1A3"/>
<dbReference type="InterPro" id="IPR004613">
    <property type="entry name" value="RNase_J"/>
</dbReference>